<dbReference type="GO" id="GO:0016757">
    <property type="term" value="F:glycosyltransferase activity"/>
    <property type="evidence" value="ECO:0007669"/>
    <property type="project" value="InterPro"/>
</dbReference>
<dbReference type="Pfam" id="PF00534">
    <property type="entry name" value="Glycos_transf_1"/>
    <property type="match status" value="1"/>
</dbReference>
<evidence type="ECO:0000313" key="2">
    <source>
        <dbReference type="EMBL" id="RHH86457.1"/>
    </source>
</evidence>
<name>A0A414YJU6_9BACE</name>
<reference evidence="2 3" key="1">
    <citation type="submission" date="2018-08" db="EMBL/GenBank/DDBJ databases">
        <title>A genome reference for cultivated species of the human gut microbiota.</title>
        <authorList>
            <person name="Zou Y."/>
            <person name="Xue W."/>
            <person name="Luo G."/>
        </authorList>
    </citation>
    <scope>NUCLEOTIDE SEQUENCE [LARGE SCALE GENOMIC DNA]</scope>
    <source>
        <strain evidence="2 3">AM16-49B</strain>
    </source>
</reference>
<accession>A0A414YJU6</accession>
<dbReference type="Gene3D" id="3.40.50.2000">
    <property type="entry name" value="Glycogen Phosphorylase B"/>
    <property type="match status" value="1"/>
</dbReference>
<dbReference type="Proteomes" id="UP000283512">
    <property type="component" value="Unassembled WGS sequence"/>
</dbReference>
<dbReference type="AlphaFoldDB" id="A0A414YJU6"/>
<feature type="domain" description="Glycosyl transferase family 1" evidence="1">
    <location>
        <begin position="137"/>
        <end position="265"/>
    </location>
</feature>
<evidence type="ECO:0000259" key="1">
    <source>
        <dbReference type="Pfam" id="PF00534"/>
    </source>
</evidence>
<dbReference type="RefSeq" id="WP_122295771.1">
    <property type="nucleotide sequence ID" value="NZ_CAXSLD010000007.1"/>
</dbReference>
<comment type="caution">
    <text evidence="2">The sequence shown here is derived from an EMBL/GenBank/DDBJ whole genome shotgun (WGS) entry which is preliminary data.</text>
</comment>
<keyword evidence="2" id="KW-0808">Transferase</keyword>
<proteinExistence type="predicted"/>
<dbReference type="EMBL" id="QRKD01000026">
    <property type="protein sequence ID" value="RHH86457.1"/>
    <property type="molecule type" value="Genomic_DNA"/>
</dbReference>
<evidence type="ECO:0000313" key="3">
    <source>
        <dbReference type="Proteomes" id="UP000283512"/>
    </source>
</evidence>
<dbReference type="SUPFAM" id="SSF53756">
    <property type="entry name" value="UDP-Glycosyltransferase/glycogen phosphorylase"/>
    <property type="match status" value="1"/>
</dbReference>
<gene>
    <name evidence="2" type="ORF">DW190_17840</name>
</gene>
<protein>
    <submittedName>
        <fullName evidence="2">Glycosyltransferase</fullName>
    </submittedName>
</protein>
<dbReference type="InterPro" id="IPR001296">
    <property type="entry name" value="Glyco_trans_1"/>
</dbReference>
<organism evidence="2 3">
    <name type="scientific">Bacteroides caccae</name>
    <dbReference type="NCBI Taxonomy" id="47678"/>
    <lineage>
        <taxon>Bacteria</taxon>
        <taxon>Pseudomonadati</taxon>
        <taxon>Bacteroidota</taxon>
        <taxon>Bacteroidia</taxon>
        <taxon>Bacteroidales</taxon>
        <taxon>Bacteroidaceae</taxon>
        <taxon>Bacteroides</taxon>
    </lineage>
</organism>
<sequence length="345" mass="40806">MKIAFFDHPFHEKTKSSNFFLDIVNALGGVDVFYADFHNEKDTELLINKLCYQFDLLIFWQVIPPASILLKVPHKRIVLIPMYDACCTMTYFQWYAYRHCHFINFSHKLHTILCNMRMHSLYVRYVPHITTMESEKKDEGLTAFVWRRTPSLNMKGLLEALKNIGVRTIVFHDSQDNISPEIPFRDMIEGLNIEYTNGWFNTHDEYLKSVIACDIYVAPRLYEGIGMSFLEAMGLGLCVLAPNQATMNEYIIDGYNGVLFKNFKSIKKKRFEIDKIKIQSRISFQKYLAEWEDTIPTIYTFLVSIEEEYQEHCKKPYFFILEDIKMFLKVRVFPFLRRKTGLLDY</sequence>